<sequence length="107" mass="12082">MKLRKWTTERQANDTESIIYNGEADWAFTTQGIAYTAGQRHRSSNQVIQIRDVQASQFCIKDLATLDTTVSITGDKELEPTDRINCQTFFFSEKLALVVGESLESVC</sequence>
<protein>
    <submittedName>
        <fullName evidence="2">Uncharacterized protein</fullName>
    </submittedName>
</protein>
<organism evidence="2">
    <name type="scientific">Gibberella zeae</name>
    <name type="common">Wheat head blight fungus</name>
    <name type="synonym">Fusarium graminearum</name>
    <dbReference type="NCBI Taxonomy" id="5518"/>
    <lineage>
        <taxon>Eukaryota</taxon>
        <taxon>Fungi</taxon>
        <taxon>Dikarya</taxon>
        <taxon>Ascomycota</taxon>
        <taxon>Pezizomycotina</taxon>
        <taxon>Sordariomycetes</taxon>
        <taxon>Hypocreomycetidae</taxon>
        <taxon>Hypocreales</taxon>
        <taxon>Nectriaceae</taxon>
        <taxon>Fusarium</taxon>
    </lineage>
</organism>
<dbReference type="EMBL" id="CAJPIJ010000083">
    <property type="protein sequence ID" value="CAG1970593.1"/>
    <property type="molecule type" value="Genomic_DNA"/>
</dbReference>
<reference evidence="1" key="2">
    <citation type="submission" date="2021-03" db="EMBL/GenBank/DDBJ databases">
        <authorList>
            <person name="Alouane T."/>
            <person name="Langin T."/>
            <person name="Bonhomme L."/>
        </authorList>
    </citation>
    <scope>NUCLEOTIDE SEQUENCE</scope>
    <source>
        <strain evidence="1">MDC_Fg202</strain>
    </source>
</reference>
<name>A0A4E9E1Q2_GIBZA</name>
<gene>
    <name evidence="2" type="ORF">FUG_LOCUS257798</name>
    <name evidence="1" type="ORF">MDCFG202_LOCUS88771</name>
</gene>
<reference evidence="2" key="1">
    <citation type="submission" date="2019-04" db="EMBL/GenBank/DDBJ databases">
        <authorList>
            <person name="Melise S."/>
            <person name="Noan J."/>
            <person name="Okalmin O."/>
        </authorList>
    </citation>
    <scope>NUCLEOTIDE SEQUENCE</scope>
    <source>
        <strain evidence="2">FN9</strain>
    </source>
</reference>
<proteinExistence type="predicted"/>
<evidence type="ECO:0000313" key="1">
    <source>
        <dbReference type="EMBL" id="CAG1970593.1"/>
    </source>
</evidence>
<accession>A0A4E9E1Q2</accession>
<dbReference type="Proteomes" id="UP000746612">
    <property type="component" value="Unassembled WGS sequence"/>
</dbReference>
<dbReference type="AlphaFoldDB" id="A0A4E9E1Q2"/>
<dbReference type="EMBL" id="CAAKMV010000130">
    <property type="protein sequence ID" value="VIO57682.1"/>
    <property type="molecule type" value="Genomic_DNA"/>
</dbReference>
<evidence type="ECO:0000313" key="2">
    <source>
        <dbReference type="EMBL" id="VIO57682.1"/>
    </source>
</evidence>